<sequence length="436" mass="46689">MTPNSERTARAPQWRRLAGLAAGIAMLAGAGLTAACDATSTAEPLAQPVWLCRPGMANNPCNQDRLGSPQTPGRTFTVGRPQSRTRTDLDSTVLARDGSTTVEQLPAPDRPPVDCFYVYPTVDPVANPLNQNGHQPPKPTDIEINTTVAQVGRLISGCRMFVPNYRQLPMRQVFGGKGGTLDFSRGARDVEQAWDQYWAHDNIDPITGRHRGVLLLGHSQGSYDLQTLIQQRIEGNQQMRSHLISAMLLGANVILPIGQDRGGNDTEATFRNLPVCTRSGASAPLPTGCVVAFSTYRQSPGKLLPTSARFGRTDRTHQVACVNPAALLEGSPAGSTTPVTAEMPTMSVTQHRTGRPFGTGFVRYPGALTAECTGGMDADGTAHWLQIGGEVELARPTTGSGLGLHMDDWQFAQDELDALAAAQSKAWLATHTGPHV</sequence>
<gene>
    <name evidence="3" type="ORF">ACFYXQ_43470</name>
</gene>
<feature type="compositionally biased region" description="Polar residues" evidence="1">
    <location>
        <begin position="68"/>
        <end position="84"/>
    </location>
</feature>
<evidence type="ECO:0000313" key="3">
    <source>
        <dbReference type="EMBL" id="MFF3574632.1"/>
    </source>
</evidence>
<keyword evidence="2" id="KW-0732">Signal</keyword>
<dbReference type="InterPro" id="IPR021440">
    <property type="entry name" value="DUF3089"/>
</dbReference>
<reference evidence="3 4" key="1">
    <citation type="submission" date="2024-10" db="EMBL/GenBank/DDBJ databases">
        <title>The Natural Products Discovery Center: Release of the First 8490 Sequenced Strains for Exploring Actinobacteria Biosynthetic Diversity.</title>
        <authorList>
            <person name="Kalkreuter E."/>
            <person name="Kautsar S.A."/>
            <person name="Yang D."/>
            <person name="Bader C.D."/>
            <person name="Teijaro C.N."/>
            <person name="Fluegel L."/>
            <person name="Davis C.M."/>
            <person name="Simpson J.R."/>
            <person name="Lauterbach L."/>
            <person name="Steele A.D."/>
            <person name="Gui C."/>
            <person name="Meng S."/>
            <person name="Li G."/>
            <person name="Viehrig K."/>
            <person name="Ye F."/>
            <person name="Su P."/>
            <person name="Kiefer A.F."/>
            <person name="Nichols A."/>
            <person name="Cepeda A.J."/>
            <person name="Yan W."/>
            <person name="Fan B."/>
            <person name="Jiang Y."/>
            <person name="Adhikari A."/>
            <person name="Zheng C.-J."/>
            <person name="Schuster L."/>
            <person name="Cowan T.M."/>
            <person name="Smanski M.J."/>
            <person name="Chevrette M.G."/>
            <person name="De Carvalho L.P.S."/>
            <person name="Shen B."/>
        </authorList>
    </citation>
    <scope>NUCLEOTIDE SEQUENCE [LARGE SCALE GENOMIC DNA]</scope>
    <source>
        <strain evidence="3 4">NPDC002593</strain>
    </source>
</reference>
<keyword evidence="4" id="KW-1185">Reference proteome</keyword>
<evidence type="ECO:0000256" key="2">
    <source>
        <dbReference type="SAM" id="SignalP"/>
    </source>
</evidence>
<dbReference type="Pfam" id="PF11288">
    <property type="entry name" value="DUF3089"/>
    <property type="match status" value="1"/>
</dbReference>
<proteinExistence type="predicted"/>
<comment type="caution">
    <text evidence="3">The sequence shown here is derived from an EMBL/GenBank/DDBJ whole genome shotgun (WGS) entry which is preliminary data.</text>
</comment>
<protein>
    <submittedName>
        <fullName evidence="3">DUF3089 domain-containing protein</fullName>
    </submittedName>
</protein>
<organism evidence="3 4">
    <name type="scientific">Nocardia jiangxiensis</name>
    <dbReference type="NCBI Taxonomy" id="282685"/>
    <lineage>
        <taxon>Bacteria</taxon>
        <taxon>Bacillati</taxon>
        <taxon>Actinomycetota</taxon>
        <taxon>Actinomycetes</taxon>
        <taxon>Mycobacteriales</taxon>
        <taxon>Nocardiaceae</taxon>
        <taxon>Nocardia</taxon>
    </lineage>
</organism>
<accession>A0ABW6SEH2</accession>
<evidence type="ECO:0000313" key="4">
    <source>
        <dbReference type="Proteomes" id="UP001601992"/>
    </source>
</evidence>
<feature type="region of interest" description="Disordered" evidence="1">
    <location>
        <begin position="64"/>
        <end position="85"/>
    </location>
</feature>
<dbReference type="Proteomes" id="UP001601992">
    <property type="component" value="Unassembled WGS sequence"/>
</dbReference>
<evidence type="ECO:0000256" key="1">
    <source>
        <dbReference type="SAM" id="MobiDB-lite"/>
    </source>
</evidence>
<feature type="chain" id="PRO_5045616384" evidence="2">
    <location>
        <begin position="35"/>
        <end position="436"/>
    </location>
</feature>
<feature type="signal peptide" evidence="2">
    <location>
        <begin position="1"/>
        <end position="34"/>
    </location>
</feature>
<dbReference type="EMBL" id="JBIAQY010000028">
    <property type="protein sequence ID" value="MFF3574632.1"/>
    <property type="molecule type" value="Genomic_DNA"/>
</dbReference>
<dbReference type="RefSeq" id="WP_157186751.1">
    <property type="nucleotide sequence ID" value="NZ_JBIAQY010000028.1"/>
</dbReference>
<name>A0ABW6SEH2_9NOCA</name>